<dbReference type="AlphaFoldDB" id="A0A4Z1BV90"/>
<reference evidence="1 2" key="1">
    <citation type="submission" date="2019-03" db="EMBL/GenBank/DDBJ databases">
        <title>Empedobacter tilapiae sp. nov., isolated from an intestine of Nile tilapia Oreochromis niloticus.</title>
        <authorList>
            <person name="Kim Y.-O."/>
            <person name="Yoon J.-H."/>
        </authorList>
    </citation>
    <scope>NUCLEOTIDE SEQUENCE [LARGE SCALE GENOMIC DNA]</scope>
    <source>
        <strain evidence="1 2">MRS2</strain>
    </source>
</reference>
<comment type="caution">
    <text evidence="1">The sequence shown here is derived from an EMBL/GenBank/DDBJ whole genome shotgun (WGS) entry which is preliminary data.</text>
</comment>
<accession>A0A4Z1BV90</accession>
<evidence type="ECO:0000313" key="1">
    <source>
        <dbReference type="EMBL" id="TGN30003.1"/>
    </source>
</evidence>
<sequence>MYYKELSNWDEKPELNNLLFFASRIKELTFDYTLDSFKYPMMNACTICYEGIELIEEIEQNNFNEKSIIPILEELLFKFQEDFISKKIIGENLEYYINFGDYSNLKEIKVKLQLLAQKLNPLKYNEIVISEINDIVLNSKNENSKLYKLSSLFVTNLVNIGYSQSYIYKNVNTIFFSRHRIENFEPLKEFFKNLEYDIQNYQVIFKCSKILEEVKSTSGTFKSELVFTIPAELEKFDKNLFFSSKKENQIFFIAKNIEALDPVSAKEIAEKRINKISNLFCFYHHKENPIWEDNTLVINTKSEYSFLIKEKISAMSKGRDLKPKKAASKLNRLINNIRLEDNSFSKYNRAIDLHGLSLQSKNIENQLLQNWIAFETLLVGYSKESKIEQVLKHLINFLTYKYVENIIEEIARDLKKFKFMLFLRQIENVPFGNTFAEKLTALIILDELKTERHKLYSNLERHPLLKYRIFEYHKKFSKVKSVEDLILRHKKLVEWQIKRMYRSRNLIVHAGVVPSYTEILVEHSHNFLDKLLNTINNFSIENLSIISIEQVIKEVEILQNHQYKILSANRDKTVDKLIYEKVLLFK</sequence>
<gene>
    <name evidence="1" type="ORF">E4J94_00020</name>
</gene>
<dbReference type="OrthoDB" id="6626310at2"/>
<dbReference type="RefSeq" id="WP_135833874.1">
    <property type="nucleotide sequence ID" value="NZ_CAUQWU010000001.1"/>
</dbReference>
<evidence type="ECO:0000313" key="2">
    <source>
        <dbReference type="Proteomes" id="UP000297998"/>
    </source>
</evidence>
<keyword evidence="2" id="KW-1185">Reference proteome</keyword>
<dbReference type="Proteomes" id="UP000297998">
    <property type="component" value="Unassembled WGS sequence"/>
</dbReference>
<name>A0A4Z1BV90_9FLAO</name>
<evidence type="ECO:0008006" key="3">
    <source>
        <dbReference type="Google" id="ProtNLM"/>
    </source>
</evidence>
<protein>
    <recommendedName>
        <fullName evidence="3">Apea-like HEPN domain-containing protein</fullName>
    </recommendedName>
</protein>
<organism evidence="1 2">
    <name type="scientific">Empedobacter tilapiae</name>
    <dbReference type="NCBI Taxonomy" id="2491114"/>
    <lineage>
        <taxon>Bacteria</taxon>
        <taxon>Pseudomonadati</taxon>
        <taxon>Bacteroidota</taxon>
        <taxon>Flavobacteriia</taxon>
        <taxon>Flavobacteriales</taxon>
        <taxon>Weeksellaceae</taxon>
        <taxon>Empedobacter</taxon>
    </lineage>
</organism>
<proteinExistence type="predicted"/>
<dbReference type="EMBL" id="SRPE01000001">
    <property type="protein sequence ID" value="TGN30003.1"/>
    <property type="molecule type" value="Genomic_DNA"/>
</dbReference>